<protein>
    <submittedName>
        <fullName evidence="3">Chromatin-modulating protein mrc1</fullName>
    </submittedName>
</protein>
<evidence type="ECO:0000313" key="3">
    <source>
        <dbReference type="EMBL" id="KAJ7388757.1"/>
    </source>
</evidence>
<dbReference type="InterPro" id="IPR001304">
    <property type="entry name" value="C-type_lectin-like"/>
</dbReference>
<feature type="chain" id="PRO_5040854264" evidence="1">
    <location>
        <begin position="24"/>
        <end position="179"/>
    </location>
</feature>
<dbReference type="InterPro" id="IPR016186">
    <property type="entry name" value="C-type_lectin-like/link_sf"/>
</dbReference>
<dbReference type="Gene3D" id="3.10.100.10">
    <property type="entry name" value="Mannose-Binding Protein A, subunit A"/>
    <property type="match status" value="1"/>
</dbReference>
<dbReference type="Pfam" id="PF00059">
    <property type="entry name" value="Lectin_C"/>
    <property type="match status" value="1"/>
</dbReference>
<dbReference type="CDD" id="cd00037">
    <property type="entry name" value="CLECT"/>
    <property type="match status" value="1"/>
</dbReference>
<comment type="caution">
    <text evidence="3">The sequence shown here is derived from an EMBL/GenBank/DDBJ whole genome shotgun (WGS) entry which is preliminary data.</text>
</comment>
<feature type="signal peptide" evidence="1">
    <location>
        <begin position="1"/>
        <end position="23"/>
    </location>
</feature>
<proteinExistence type="predicted"/>
<dbReference type="PANTHER" id="PTHR22803">
    <property type="entry name" value="MANNOSE, PHOSPHOLIPASE, LECTIN RECEPTOR RELATED"/>
    <property type="match status" value="1"/>
</dbReference>
<reference evidence="3" key="1">
    <citation type="submission" date="2023-01" db="EMBL/GenBank/DDBJ databases">
        <title>Genome assembly of the deep-sea coral Lophelia pertusa.</title>
        <authorList>
            <person name="Herrera S."/>
            <person name="Cordes E."/>
        </authorList>
    </citation>
    <scope>NUCLEOTIDE SEQUENCE</scope>
    <source>
        <strain evidence="3">USNM1676648</strain>
        <tissue evidence="3">Polyp</tissue>
    </source>
</reference>
<gene>
    <name evidence="3" type="primary">MRC1_15</name>
    <name evidence="3" type="ORF">OS493_035867</name>
</gene>
<feature type="domain" description="C-type lectin" evidence="2">
    <location>
        <begin position="38"/>
        <end position="153"/>
    </location>
</feature>
<dbReference type="AlphaFoldDB" id="A0A9W9ZW10"/>
<dbReference type="SUPFAM" id="SSF56436">
    <property type="entry name" value="C-type lectin-like"/>
    <property type="match status" value="1"/>
</dbReference>
<evidence type="ECO:0000256" key="1">
    <source>
        <dbReference type="SAM" id="SignalP"/>
    </source>
</evidence>
<dbReference type="InterPro" id="IPR016187">
    <property type="entry name" value="CTDL_fold"/>
</dbReference>
<name>A0A9W9ZW10_9CNID</name>
<dbReference type="SMART" id="SM00034">
    <property type="entry name" value="CLECT"/>
    <property type="match status" value="1"/>
</dbReference>
<dbReference type="Proteomes" id="UP001163046">
    <property type="component" value="Unassembled WGS sequence"/>
</dbReference>
<dbReference type="PROSITE" id="PS50041">
    <property type="entry name" value="C_TYPE_LECTIN_2"/>
    <property type="match status" value="1"/>
</dbReference>
<evidence type="ECO:0000259" key="2">
    <source>
        <dbReference type="PROSITE" id="PS50041"/>
    </source>
</evidence>
<evidence type="ECO:0000313" key="4">
    <source>
        <dbReference type="Proteomes" id="UP001163046"/>
    </source>
</evidence>
<organism evidence="3 4">
    <name type="scientific">Desmophyllum pertusum</name>
    <dbReference type="NCBI Taxonomy" id="174260"/>
    <lineage>
        <taxon>Eukaryota</taxon>
        <taxon>Metazoa</taxon>
        <taxon>Cnidaria</taxon>
        <taxon>Anthozoa</taxon>
        <taxon>Hexacorallia</taxon>
        <taxon>Scleractinia</taxon>
        <taxon>Caryophylliina</taxon>
        <taxon>Caryophylliidae</taxon>
        <taxon>Desmophyllum</taxon>
    </lineage>
</organism>
<dbReference type="OrthoDB" id="5945808at2759"/>
<sequence>MAVNCGFLLLVWFLFSGFAVSRAQGKLYERCEKGWRLYGGNCYFRKNNKRETWQGAQDVCAKQQANLVTVNDAHEQKFVAGIVGKRGSWCGLNNQDNKNEFKWVSGEQSGYTLWATNQPSKSSKKRCAHILSANKGNKWKMSKCANKFRFICEKGRSGIYNYLINYNLFVAPFQTFQTM</sequence>
<dbReference type="EMBL" id="MU825452">
    <property type="protein sequence ID" value="KAJ7388757.1"/>
    <property type="molecule type" value="Genomic_DNA"/>
</dbReference>
<accession>A0A9W9ZW10</accession>
<keyword evidence="1" id="KW-0732">Signal</keyword>
<keyword evidence="4" id="KW-1185">Reference proteome</keyword>
<dbReference type="InterPro" id="IPR050111">
    <property type="entry name" value="C-type_lectin/snaclec_domain"/>
</dbReference>